<sequence length="66" mass="7813">MLNKNDHKEIVESIKFYKGNINKFKAFIENMHKFSQEHIQSELKSIFQCFKVSLPLSDRLEIGNLN</sequence>
<proteinExistence type="predicted"/>
<evidence type="ECO:0000313" key="1">
    <source>
        <dbReference type="EMBL" id="KKN18814.1"/>
    </source>
</evidence>
<accession>A0A0F9NLR0</accession>
<organism evidence="1">
    <name type="scientific">marine sediment metagenome</name>
    <dbReference type="NCBI Taxonomy" id="412755"/>
    <lineage>
        <taxon>unclassified sequences</taxon>
        <taxon>metagenomes</taxon>
        <taxon>ecological metagenomes</taxon>
    </lineage>
</organism>
<protein>
    <submittedName>
        <fullName evidence="1">Uncharacterized protein</fullName>
    </submittedName>
</protein>
<dbReference type="EMBL" id="LAZR01003392">
    <property type="protein sequence ID" value="KKN18814.1"/>
    <property type="molecule type" value="Genomic_DNA"/>
</dbReference>
<name>A0A0F9NLR0_9ZZZZ</name>
<reference evidence="1" key="1">
    <citation type="journal article" date="2015" name="Nature">
        <title>Complex archaea that bridge the gap between prokaryotes and eukaryotes.</title>
        <authorList>
            <person name="Spang A."/>
            <person name="Saw J.H."/>
            <person name="Jorgensen S.L."/>
            <person name="Zaremba-Niedzwiedzka K."/>
            <person name="Martijn J."/>
            <person name="Lind A.E."/>
            <person name="van Eijk R."/>
            <person name="Schleper C."/>
            <person name="Guy L."/>
            <person name="Ettema T.J."/>
        </authorList>
    </citation>
    <scope>NUCLEOTIDE SEQUENCE</scope>
</reference>
<gene>
    <name evidence="1" type="ORF">LCGC14_0951880</name>
</gene>
<comment type="caution">
    <text evidence="1">The sequence shown here is derived from an EMBL/GenBank/DDBJ whole genome shotgun (WGS) entry which is preliminary data.</text>
</comment>
<dbReference type="AlphaFoldDB" id="A0A0F9NLR0"/>